<evidence type="ECO:0000313" key="2">
    <source>
        <dbReference type="Proteomes" id="UP001234297"/>
    </source>
</evidence>
<name>A0ACC2M5M0_PERAE</name>
<dbReference type="Proteomes" id="UP001234297">
    <property type="component" value="Chromosome 5"/>
</dbReference>
<evidence type="ECO:0000313" key="1">
    <source>
        <dbReference type="EMBL" id="KAJ8640604.1"/>
    </source>
</evidence>
<dbReference type="EMBL" id="CM056813">
    <property type="protein sequence ID" value="KAJ8640604.1"/>
    <property type="molecule type" value="Genomic_DNA"/>
</dbReference>
<comment type="caution">
    <text evidence="1">The sequence shown here is derived from an EMBL/GenBank/DDBJ whole genome shotgun (WGS) entry which is preliminary data.</text>
</comment>
<reference evidence="1 2" key="1">
    <citation type="journal article" date="2022" name="Hortic Res">
        <title>A haplotype resolved chromosomal level avocado genome allows analysis of novel avocado genes.</title>
        <authorList>
            <person name="Nath O."/>
            <person name="Fletcher S.J."/>
            <person name="Hayward A."/>
            <person name="Shaw L.M."/>
            <person name="Masouleh A.K."/>
            <person name="Furtado A."/>
            <person name="Henry R.J."/>
            <person name="Mitter N."/>
        </authorList>
    </citation>
    <scope>NUCLEOTIDE SEQUENCE [LARGE SCALE GENOMIC DNA]</scope>
    <source>
        <strain evidence="2">cv. Hass</strain>
    </source>
</reference>
<gene>
    <name evidence="1" type="ORF">MRB53_017298</name>
</gene>
<proteinExistence type="predicted"/>
<sequence length="830" mass="92345">MQGNVLWQTSLRPIGSLKSTLSGRSTPRSSPSFRRLHSSRTPRRDGRTTAGSFQWIRGNRLLFWLLLITLWAYLGFYVQSTWAHNNDDKKEFGGYESKSGNSVSDASQNQTSNVAKTEGVLLANNVSGEGLPGESKKTPNSMKLGVTRKRSKGSRKSRRTTERRLRSNSNVKQKVTVESQGGELDEDIPKRNSTYGFIVGPFGKTEDSILGWNAEKRSGTCDRKGEFARLVWSRKFVLIFHELSMTGAPLSMMELATEILSCGGTVSVVVLSRKGGLMGELNRRGIKVLDDKAGGSYKAAMKADLVVAGSAVCASWIEQYLAHFIAGSSRIVWWIMENRREYFDRSKQMLNQVKMLIFLSESQSKQWLAWCEEEHIKLTAQPSLIPLSVNDELAFVAGFPCSLNTPSLSVEKMLEKKRLLRDTVRNEMGLTDNDMLVMSLSSINAGKGQRLLLESAFMIVEQSIPLENSTIKGSFAEGNMTGISVKTNISTIGGNQDSRALFQNLNHDNQSTDGSQKVEGSTGTPNERKGTSSKLFDLVTKRKSRRTVSHVSRSKIRKLLSVNERKQQNLKVLVGSVGSKSNKALYIKGILTFLSQHAKLSELVLWTPATTRVASLYAAADVYVINAQGLGETFGRVTIEAMAFGLPVLGTDAGGTREIVEHNVTGLLHPLGRPGVEVLARDLQFLLHNPSVREQMGLRGRKKVEKMYLKHHMYQRLAKGPQTPTTIKFHTNGLEAFRESNRGRVAWSSFPSVNFRFVVPELLISPLFHSKSEYISKLRTPRFLHFPPFDFTSNSAVIIDLLMIPQRSRSRSRVLSRSNTISIASLQNTT</sequence>
<protein>
    <submittedName>
        <fullName evidence="1">Uncharacterized protein</fullName>
    </submittedName>
</protein>
<keyword evidence="2" id="KW-1185">Reference proteome</keyword>
<accession>A0ACC2M5M0</accession>
<organism evidence="1 2">
    <name type="scientific">Persea americana</name>
    <name type="common">Avocado</name>
    <dbReference type="NCBI Taxonomy" id="3435"/>
    <lineage>
        <taxon>Eukaryota</taxon>
        <taxon>Viridiplantae</taxon>
        <taxon>Streptophyta</taxon>
        <taxon>Embryophyta</taxon>
        <taxon>Tracheophyta</taxon>
        <taxon>Spermatophyta</taxon>
        <taxon>Magnoliopsida</taxon>
        <taxon>Magnoliidae</taxon>
        <taxon>Laurales</taxon>
        <taxon>Lauraceae</taxon>
        <taxon>Persea</taxon>
    </lineage>
</organism>